<reference evidence="1 2" key="1">
    <citation type="journal article" date="2015" name="Nature">
        <title>rRNA introns, odd ribosomes, and small enigmatic genomes across a large radiation of phyla.</title>
        <authorList>
            <person name="Brown C.T."/>
            <person name="Hug L.A."/>
            <person name="Thomas B.C."/>
            <person name="Sharon I."/>
            <person name="Castelle C.J."/>
            <person name="Singh A."/>
            <person name="Wilkins M.J."/>
            <person name="Williams K.H."/>
            <person name="Banfield J.F."/>
        </authorList>
    </citation>
    <scope>NUCLEOTIDE SEQUENCE [LARGE SCALE GENOMIC DNA]</scope>
</reference>
<evidence type="ECO:0000313" key="1">
    <source>
        <dbReference type="EMBL" id="KKU61859.1"/>
    </source>
</evidence>
<accession>A0A0G1RX13</accession>
<dbReference type="EMBL" id="LCNT01000001">
    <property type="protein sequence ID" value="KKU61859.1"/>
    <property type="molecule type" value="Genomic_DNA"/>
</dbReference>
<dbReference type="AlphaFoldDB" id="A0A0G1RX13"/>
<evidence type="ECO:0000313" key="2">
    <source>
        <dbReference type="Proteomes" id="UP000033860"/>
    </source>
</evidence>
<name>A0A0G1RX13_9BACT</name>
<protein>
    <submittedName>
        <fullName evidence="1">Uncharacterized protein</fullName>
    </submittedName>
</protein>
<comment type="caution">
    <text evidence="1">The sequence shown here is derived from an EMBL/GenBank/DDBJ whole genome shotgun (WGS) entry which is preliminary data.</text>
</comment>
<proteinExistence type="predicted"/>
<organism evidence="1 2">
    <name type="scientific">Candidatus Beckwithbacteria bacterium GW2011_GWB1_47_15</name>
    <dbReference type="NCBI Taxonomy" id="1618371"/>
    <lineage>
        <taxon>Bacteria</taxon>
        <taxon>Candidatus Beckwithiibacteriota</taxon>
    </lineage>
</organism>
<sequence>MFKEKGLYFSPISDVHLSTPQEIKRALTATQRGDKAEYDETAIEVAKLLKYAKTVTVDVSEESDLTAATMRSALFNKVKRLLPHTEVHSYFSSAQEEGSPHQIILSLTNLRQQRRRDAGK</sequence>
<dbReference type="Proteomes" id="UP000033860">
    <property type="component" value="Unassembled WGS sequence"/>
</dbReference>
<gene>
    <name evidence="1" type="ORF">UX85_C0001G0073</name>
</gene>